<dbReference type="AlphaFoldDB" id="Q22VW8"/>
<organism evidence="2 3">
    <name type="scientific">Tetrahymena thermophila (strain SB210)</name>
    <dbReference type="NCBI Taxonomy" id="312017"/>
    <lineage>
        <taxon>Eukaryota</taxon>
        <taxon>Sar</taxon>
        <taxon>Alveolata</taxon>
        <taxon>Ciliophora</taxon>
        <taxon>Intramacronucleata</taxon>
        <taxon>Oligohymenophorea</taxon>
        <taxon>Hymenostomatida</taxon>
        <taxon>Tetrahymenina</taxon>
        <taxon>Tetrahymenidae</taxon>
        <taxon>Tetrahymena</taxon>
    </lineage>
</organism>
<dbReference type="OrthoDB" id="283176at2759"/>
<sequence length="143" mass="16485">MAQEAGHKFVKNADAVADDRNWIARIQNELNCVSAWQKDWGFLAGGAENLDLKDATKEYSIDEQISKLQNQVNGLQKTKKETQNQLYGTGKTLETLKLAENNIQKNPDLRALERKLPKEWKKKKWTAPEDPYDPLKDLFKKKK</sequence>
<evidence type="ECO:0000313" key="2">
    <source>
        <dbReference type="EMBL" id="EAR89648.1"/>
    </source>
</evidence>
<reference evidence="3" key="1">
    <citation type="journal article" date="2006" name="PLoS Biol.">
        <title>Macronuclear genome sequence of the ciliate Tetrahymena thermophila, a model eukaryote.</title>
        <authorList>
            <person name="Eisen J.A."/>
            <person name="Coyne R.S."/>
            <person name="Wu M."/>
            <person name="Wu D."/>
            <person name="Thiagarajan M."/>
            <person name="Wortman J.R."/>
            <person name="Badger J.H."/>
            <person name="Ren Q."/>
            <person name="Amedeo P."/>
            <person name="Jones K.M."/>
            <person name="Tallon L.J."/>
            <person name="Delcher A.L."/>
            <person name="Salzberg S.L."/>
            <person name="Silva J.C."/>
            <person name="Haas B.J."/>
            <person name="Majoros W.H."/>
            <person name="Farzad M."/>
            <person name="Carlton J.M."/>
            <person name="Smith R.K. Jr."/>
            <person name="Garg J."/>
            <person name="Pearlman R.E."/>
            <person name="Karrer K.M."/>
            <person name="Sun L."/>
            <person name="Manning G."/>
            <person name="Elde N.C."/>
            <person name="Turkewitz A.P."/>
            <person name="Asai D.J."/>
            <person name="Wilkes D.E."/>
            <person name="Wang Y."/>
            <person name="Cai H."/>
            <person name="Collins K."/>
            <person name="Stewart B.A."/>
            <person name="Lee S.R."/>
            <person name="Wilamowska K."/>
            <person name="Weinberg Z."/>
            <person name="Ruzzo W.L."/>
            <person name="Wloga D."/>
            <person name="Gaertig J."/>
            <person name="Frankel J."/>
            <person name="Tsao C.-C."/>
            <person name="Gorovsky M.A."/>
            <person name="Keeling P.J."/>
            <person name="Waller R.F."/>
            <person name="Patron N.J."/>
            <person name="Cherry J.M."/>
            <person name="Stover N.A."/>
            <person name="Krieger C.J."/>
            <person name="del Toro C."/>
            <person name="Ryder H.F."/>
            <person name="Williamson S.C."/>
            <person name="Barbeau R.A."/>
            <person name="Hamilton E.P."/>
            <person name="Orias E."/>
        </authorList>
    </citation>
    <scope>NUCLEOTIDE SEQUENCE [LARGE SCALE GENOMIC DNA]</scope>
    <source>
        <strain evidence="3">SB210</strain>
    </source>
</reference>
<dbReference type="OMA" id="QNELNCV"/>
<gene>
    <name evidence="2" type="ORF">TTHERM_00161660</name>
</gene>
<dbReference type="InterPro" id="IPR020339">
    <property type="entry name" value="C20orf85-like"/>
</dbReference>
<dbReference type="Pfam" id="PF14945">
    <property type="entry name" value="LLC1"/>
    <property type="match status" value="1"/>
</dbReference>
<dbReference type="InterPro" id="IPR001611">
    <property type="entry name" value="Leu-rich_rpt"/>
</dbReference>
<dbReference type="PROSITE" id="PS51450">
    <property type="entry name" value="LRR"/>
    <property type="match status" value="1"/>
</dbReference>
<feature type="compositionally biased region" description="Basic and acidic residues" evidence="1">
    <location>
        <begin position="133"/>
        <end position="143"/>
    </location>
</feature>
<dbReference type="GeneID" id="7841800"/>
<feature type="region of interest" description="Disordered" evidence="1">
    <location>
        <begin position="123"/>
        <end position="143"/>
    </location>
</feature>
<name>Q22VW8_TETTS</name>
<dbReference type="KEGG" id="tet:TTHERM_00161660"/>
<dbReference type="InParanoid" id="Q22VW8"/>
<proteinExistence type="predicted"/>
<dbReference type="HOGENOM" id="CLU_1810060_0_0_1"/>
<evidence type="ECO:0000313" key="3">
    <source>
        <dbReference type="Proteomes" id="UP000009168"/>
    </source>
</evidence>
<accession>Q22VW8</accession>
<dbReference type="Proteomes" id="UP000009168">
    <property type="component" value="Unassembled WGS sequence"/>
</dbReference>
<dbReference type="RefSeq" id="XP_001009894.1">
    <property type="nucleotide sequence ID" value="XM_001009894.3"/>
</dbReference>
<protein>
    <submittedName>
        <fullName evidence="2">Uncharacterized protein</fullName>
    </submittedName>
</protein>
<dbReference type="eggNOG" id="ENOG502SS0D">
    <property type="taxonomic scope" value="Eukaryota"/>
</dbReference>
<keyword evidence="3" id="KW-1185">Reference proteome</keyword>
<dbReference type="EMBL" id="GG662820">
    <property type="protein sequence ID" value="EAR89648.1"/>
    <property type="molecule type" value="Genomic_DNA"/>
</dbReference>
<evidence type="ECO:0000256" key="1">
    <source>
        <dbReference type="SAM" id="MobiDB-lite"/>
    </source>
</evidence>